<accession>A0A8B6YLI7</accession>
<feature type="domain" description="KH-like RNA-binding" evidence="3">
    <location>
        <begin position="3"/>
        <end position="89"/>
    </location>
</feature>
<name>A0A8B6YLI7_CAMFR</name>
<dbReference type="InterPro" id="IPR036612">
    <property type="entry name" value="KH_dom_type_1_sf"/>
</dbReference>
<dbReference type="PANTHER" id="PTHR31368">
    <property type="entry name" value="DEVELOPMENT PLURPOTENCY-ASSOCIATED PROTEIN 1/5 FAMILY MEMBER"/>
    <property type="match status" value="1"/>
</dbReference>
<dbReference type="Proteomes" id="UP000694856">
    <property type="component" value="Chromosome 8"/>
</dbReference>
<evidence type="ECO:0000259" key="3">
    <source>
        <dbReference type="Pfam" id="PF16005"/>
    </source>
</evidence>
<feature type="compositionally biased region" description="Basic and acidic residues" evidence="2">
    <location>
        <begin position="122"/>
        <end position="132"/>
    </location>
</feature>
<organism evidence="4 5">
    <name type="scientific">Camelus ferus</name>
    <name type="common">Wild bactrian camel</name>
    <name type="synonym">Camelus bactrianus ferus</name>
    <dbReference type="NCBI Taxonomy" id="419612"/>
    <lineage>
        <taxon>Eukaryota</taxon>
        <taxon>Metazoa</taxon>
        <taxon>Chordata</taxon>
        <taxon>Craniata</taxon>
        <taxon>Vertebrata</taxon>
        <taxon>Euteleostomi</taxon>
        <taxon>Mammalia</taxon>
        <taxon>Eutheria</taxon>
        <taxon>Laurasiatheria</taxon>
        <taxon>Artiodactyla</taxon>
        <taxon>Tylopoda</taxon>
        <taxon>Camelidae</taxon>
        <taxon>Camelus</taxon>
    </lineage>
</organism>
<evidence type="ECO:0000256" key="1">
    <source>
        <dbReference type="ARBA" id="ARBA00009081"/>
    </source>
</evidence>
<dbReference type="RefSeq" id="XP_006191370.1">
    <property type="nucleotide sequence ID" value="XM_006191308.2"/>
</dbReference>
<dbReference type="Gene3D" id="3.30.1370.10">
    <property type="entry name" value="K Homology domain, type 1"/>
    <property type="match status" value="1"/>
</dbReference>
<evidence type="ECO:0000313" key="4">
    <source>
        <dbReference type="Proteomes" id="UP000694856"/>
    </source>
</evidence>
<dbReference type="GeneID" id="102512567"/>
<dbReference type="KEGG" id="cfr:102512567"/>
<protein>
    <submittedName>
        <fullName evidence="5">KH homology domain-containing protein 1</fullName>
    </submittedName>
</protein>
<comment type="similarity">
    <text evidence="1">Belongs to the KHDC1 family.</text>
</comment>
<dbReference type="OrthoDB" id="9787755at2759"/>
<reference evidence="5" key="1">
    <citation type="submission" date="2025-08" db="UniProtKB">
        <authorList>
            <consortium name="RefSeq"/>
        </authorList>
    </citation>
    <scope>IDENTIFICATION</scope>
    <source>
        <tissue evidence="5">Ear skin</tissue>
    </source>
</reference>
<dbReference type="PANTHER" id="PTHR31368:SF6">
    <property type="entry name" value="KH HOMOLOGY DOMAIN-CONTAINING PROTEIN 1"/>
    <property type="match status" value="1"/>
</dbReference>
<dbReference type="Pfam" id="PF16005">
    <property type="entry name" value="MOEP19"/>
    <property type="match status" value="1"/>
</dbReference>
<dbReference type="GO" id="GO:0005737">
    <property type="term" value="C:cytoplasm"/>
    <property type="evidence" value="ECO:0007669"/>
    <property type="project" value="TreeGrafter"/>
</dbReference>
<evidence type="ECO:0000313" key="5">
    <source>
        <dbReference type="RefSeq" id="XP_006191370.1"/>
    </source>
</evidence>
<feature type="region of interest" description="Disordered" evidence="2">
    <location>
        <begin position="106"/>
        <end position="132"/>
    </location>
</feature>
<proteinExistence type="inferred from homology"/>
<keyword evidence="4" id="KW-1185">Reference proteome</keyword>
<gene>
    <name evidence="5" type="primary">LOC102512567</name>
</gene>
<dbReference type="InterPro" id="IPR031952">
    <property type="entry name" value="MOEP19_KH-like"/>
</dbReference>
<sequence length="132" mass="15487">MEIKPWWVFPENLNFPLEFYIEEEQEEFIFGRLDANLHRIEMHSQTFIQLKMGFTTTGLTRILVVGPLEGRQWLFHMIWSIGSWDSYNQARGQEMLQRVQSQPLTTHDLAFPPTSSSSELSLPHKESEDCLS</sequence>
<feature type="compositionally biased region" description="Low complexity" evidence="2">
    <location>
        <begin position="112"/>
        <end position="121"/>
    </location>
</feature>
<dbReference type="AlphaFoldDB" id="A0A8B6YLI7"/>
<evidence type="ECO:0000256" key="2">
    <source>
        <dbReference type="SAM" id="MobiDB-lite"/>
    </source>
</evidence>
<dbReference type="GO" id="GO:0003723">
    <property type="term" value="F:RNA binding"/>
    <property type="evidence" value="ECO:0007669"/>
    <property type="project" value="InterPro"/>
</dbReference>